<accession>A0AA36E6G3</accession>
<proteinExistence type="predicted"/>
<protein>
    <recommendedName>
        <fullName evidence="1">Reverse transcriptase zinc-binding domain-containing protein</fullName>
    </recommendedName>
</protein>
<dbReference type="EMBL" id="OX465081">
    <property type="protein sequence ID" value="CAI9284022.1"/>
    <property type="molecule type" value="Genomic_DNA"/>
</dbReference>
<feature type="domain" description="Reverse transcriptase zinc-binding" evidence="1">
    <location>
        <begin position="99"/>
        <end position="166"/>
    </location>
</feature>
<name>A0AA36E6G3_LACSI</name>
<dbReference type="AlphaFoldDB" id="A0AA36E6G3"/>
<keyword evidence="3" id="KW-1185">Reference proteome</keyword>
<dbReference type="Proteomes" id="UP001177003">
    <property type="component" value="Chromosome 5"/>
</dbReference>
<evidence type="ECO:0000313" key="2">
    <source>
        <dbReference type="EMBL" id="CAI9284022.1"/>
    </source>
</evidence>
<evidence type="ECO:0000259" key="1">
    <source>
        <dbReference type="Pfam" id="PF13966"/>
    </source>
</evidence>
<reference evidence="2" key="1">
    <citation type="submission" date="2023-04" db="EMBL/GenBank/DDBJ databases">
        <authorList>
            <person name="Vijverberg K."/>
            <person name="Xiong W."/>
            <person name="Schranz E."/>
        </authorList>
    </citation>
    <scope>NUCLEOTIDE SEQUENCE</scope>
</reference>
<dbReference type="InterPro" id="IPR026960">
    <property type="entry name" value="RVT-Znf"/>
</dbReference>
<evidence type="ECO:0000313" key="3">
    <source>
        <dbReference type="Proteomes" id="UP001177003"/>
    </source>
</evidence>
<dbReference type="Pfam" id="PF13966">
    <property type="entry name" value="zf-RVT"/>
    <property type="match status" value="1"/>
</dbReference>
<gene>
    <name evidence="2" type="ORF">LSALG_LOCUS23581</name>
</gene>
<sequence>MKWWWKLRTEPHHLWVEVVSSLHNLKSKPDDIYSKKTLTGVWNNIVGIRKALVKKGIPVSSVISKQPTTNGVTWRCGITSTRTYMVRDLRQRWDYKPLVADGQFCWLKEVPLKVNCFIWRAKMGRISVASELAKIGVLLEVLTCPMCNESEEGSDHVLVDSTYARSVLEGV</sequence>
<organism evidence="2 3">
    <name type="scientific">Lactuca saligna</name>
    <name type="common">Willowleaf lettuce</name>
    <dbReference type="NCBI Taxonomy" id="75948"/>
    <lineage>
        <taxon>Eukaryota</taxon>
        <taxon>Viridiplantae</taxon>
        <taxon>Streptophyta</taxon>
        <taxon>Embryophyta</taxon>
        <taxon>Tracheophyta</taxon>
        <taxon>Spermatophyta</taxon>
        <taxon>Magnoliopsida</taxon>
        <taxon>eudicotyledons</taxon>
        <taxon>Gunneridae</taxon>
        <taxon>Pentapetalae</taxon>
        <taxon>asterids</taxon>
        <taxon>campanulids</taxon>
        <taxon>Asterales</taxon>
        <taxon>Asteraceae</taxon>
        <taxon>Cichorioideae</taxon>
        <taxon>Cichorieae</taxon>
        <taxon>Lactucinae</taxon>
        <taxon>Lactuca</taxon>
    </lineage>
</organism>